<dbReference type="PANTHER" id="PTHR34075">
    <property type="entry name" value="BLR3430 PROTEIN"/>
    <property type="match status" value="1"/>
</dbReference>
<accession>A0A2S4HLB6</accession>
<dbReference type="EMBL" id="PQGG01000002">
    <property type="protein sequence ID" value="POP54680.1"/>
    <property type="molecule type" value="Genomic_DNA"/>
</dbReference>
<dbReference type="Pfam" id="PF12172">
    <property type="entry name" value="zf-ChsH2"/>
    <property type="match status" value="1"/>
</dbReference>
<name>A0A2S4HLB6_9GAMM</name>
<feature type="domain" description="ChsH2 rubredoxin-like zinc ribbon" evidence="1">
    <location>
        <begin position="50"/>
        <end position="82"/>
    </location>
</feature>
<dbReference type="AlphaFoldDB" id="A0A2S4HLB6"/>
<dbReference type="SUPFAM" id="SSF50249">
    <property type="entry name" value="Nucleic acid-binding proteins"/>
    <property type="match status" value="1"/>
</dbReference>
<reference evidence="2" key="1">
    <citation type="submission" date="2018-01" db="EMBL/GenBank/DDBJ databases">
        <authorList>
            <person name="Yu X.-D."/>
        </authorList>
    </citation>
    <scope>NUCLEOTIDE SEQUENCE</scope>
    <source>
        <strain evidence="2">ZX-21</strain>
    </source>
</reference>
<organism evidence="2 3">
    <name type="scientific">Zhongshania marina</name>
    <dbReference type="NCBI Taxonomy" id="2304603"/>
    <lineage>
        <taxon>Bacteria</taxon>
        <taxon>Pseudomonadati</taxon>
        <taxon>Pseudomonadota</taxon>
        <taxon>Gammaproteobacteria</taxon>
        <taxon>Cellvibrionales</taxon>
        <taxon>Spongiibacteraceae</taxon>
        <taxon>Zhongshania</taxon>
    </lineage>
</organism>
<dbReference type="GO" id="GO:0003677">
    <property type="term" value="F:DNA binding"/>
    <property type="evidence" value="ECO:0007669"/>
    <property type="project" value="UniProtKB-KW"/>
</dbReference>
<evidence type="ECO:0000313" key="2">
    <source>
        <dbReference type="EMBL" id="POP54680.1"/>
    </source>
</evidence>
<protein>
    <submittedName>
        <fullName evidence="2">DNA-binding protein</fullName>
    </submittedName>
</protein>
<dbReference type="PANTHER" id="PTHR34075:SF5">
    <property type="entry name" value="BLR3430 PROTEIN"/>
    <property type="match status" value="1"/>
</dbReference>
<proteinExistence type="predicted"/>
<evidence type="ECO:0000259" key="1">
    <source>
        <dbReference type="Pfam" id="PF12172"/>
    </source>
</evidence>
<dbReference type="InterPro" id="IPR022002">
    <property type="entry name" value="ChsH2_Znr"/>
</dbReference>
<dbReference type="InterPro" id="IPR052513">
    <property type="entry name" value="Thioester_dehydratase-like"/>
</dbReference>
<dbReference type="InterPro" id="IPR012340">
    <property type="entry name" value="NA-bd_OB-fold"/>
</dbReference>
<dbReference type="Proteomes" id="UP000237222">
    <property type="component" value="Unassembled WGS sequence"/>
</dbReference>
<gene>
    <name evidence="2" type="ORF">C0068_00230</name>
</gene>
<keyword evidence="2" id="KW-0238">DNA-binding</keyword>
<evidence type="ECO:0000313" key="3">
    <source>
        <dbReference type="Proteomes" id="UP000237222"/>
    </source>
</evidence>
<comment type="caution">
    <text evidence="2">The sequence shown here is derived from an EMBL/GenBank/DDBJ whole genome shotgun (WGS) entry which is preliminary data.</text>
</comment>
<sequence>MAKKRISQNQREHGVLILYPLPQRNLKSNNLNTRCQENRVKGIGADEAYWQALSAGELKLPQCSACGKTHWPAVWRCGECGSWEHEWKSFEFSGTIFSWARTWHEFGAAKEFGLPYVSVVVEIDNANGRRLLGTIAGNAENIRIGDRVRGEVISVNIEDEVIPALRWHLDDKPSTATKFNSGATL</sequence>
<dbReference type="Gene3D" id="6.10.30.10">
    <property type="match status" value="1"/>
</dbReference>